<evidence type="ECO:0000313" key="4">
    <source>
        <dbReference type="Proteomes" id="UP000284375"/>
    </source>
</evidence>
<dbReference type="AlphaFoldDB" id="A0A423W3H7"/>
<organism evidence="3 4">
    <name type="scientific">Cytospora chrysosperma</name>
    <name type="common">Cytospora canker fungus</name>
    <name type="synonym">Sphaeria chrysosperma</name>
    <dbReference type="NCBI Taxonomy" id="252740"/>
    <lineage>
        <taxon>Eukaryota</taxon>
        <taxon>Fungi</taxon>
        <taxon>Dikarya</taxon>
        <taxon>Ascomycota</taxon>
        <taxon>Pezizomycotina</taxon>
        <taxon>Sordariomycetes</taxon>
        <taxon>Sordariomycetidae</taxon>
        <taxon>Diaporthales</taxon>
        <taxon>Cytosporaceae</taxon>
        <taxon>Cytospora</taxon>
    </lineage>
</organism>
<evidence type="ECO:0000313" key="3">
    <source>
        <dbReference type="EMBL" id="ROV97878.1"/>
    </source>
</evidence>
<evidence type="ECO:0000256" key="2">
    <source>
        <dbReference type="ARBA" id="ARBA00048655"/>
    </source>
</evidence>
<dbReference type="EC" id="2.7.1.172" evidence="1"/>
<name>A0A423W3H7_CYTCH</name>
<sequence length="317" mass="36414">MAETDDFLISSDAETVLLQTVQASVDQTQLVDPAILEVLEEGEKVLGVFEHGVSIWAETFRIGCKTDQGECHSYFLKTLSTPNAAGRVHGEYRSMKALHETLPTAVPTPRGYGACRDQPGIYFYLCDYIEATQSLPDQVRLGLKLAELHHRSNSPNGMFGFYCPTYDGDQIMNTTWDSNWTTFFKRRIYEAYVLDVERNGHWKLYEDVVQSNIGTEEATGEIYFWDPCAYYAHHEREVAIWRCAHHQMTDEKYREQYFKNYPPSEPREEADDGNRLYSVEILMNHGLSHEGSKTRQLAVQELQFLIAKYFSDDQAGD</sequence>
<dbReference type="PANTHER" id="PTHR12149">
    <property type="entry name" value="FRUCTOSAMINE 3 KINASE-RELATED PROTEIN"/>
    <property type="match status" value="1"/>
</dbReference>
<reference evidence="3 4" key="1">
    <citation type="submission" date="2015-09" db="EMBL/GenBank/DDBJ databases">
        <title>Host preference determinants of Valsa canker pathogens revealed by comparative genomics.</title>
        <authorList>
            <person name="Yin Z."/>
            <person name="Huang L."/>
        </authorList>
    </citation>
    <scope>NUCLEOTIDE SEQUENCE [LARGE SCALE GENOMIC DNA]</scope>
    <source>
        <strain evidence="3 4">YSFL</strain>
    </source>
</reference>
<dbReference type="Proteomes" id="UP000284375">
    <property type="component" value="Unassembled WGS sequence"/>
</dbReference>
<dbReference type="EMBL" id="LJZO01000015">
    <property type="protein sequence ID" value="ROV97878.1"/>
    <property type="molecule type" value="Genomic_DNA"/>
</dbReference>
<gene>
    <name evidence="3" type="ORF">VSDG_04881</name>
</gene>
<protein>
    <recommendedName>
        <fullName evidence="1">protein-ribulosamine 3-kinase</fullName>
        <ecNumber evidence="1">2.7.1.172</ecNumber>
    </recommendedName>
</protein>
<dbReference type="Pfam" id="PF03881">
    <property type="entry name" value="Fructosamin_kin"/>
    <property type="match status" value="1"/>
</dbReference>
<dbReference type="PANTHER" id="PTHR12149:SF8">
    <property type="entry name" value="PROTEIN-RIBULOSAMINE 3-KINASE"/>
    <property type="match status" value="1"/>
</dbReference>
<accession>A0A423W3H7</accession>
<dbReference type="InterPro" id="IPR016477">
    <property type="entry name" value="Fructo-/Ketosamine-3-kinase"/>
</dbReference>
<comment type="caution">
    <text evidence="3">The sequence shown here is derived from an EMBL/GenBank/DDBJ whole genome shotgun (WGS) entry which is preliminary data.</text>
</comment>
<proteinExistence type="predicted"/>
<dbReference type="Gene3D" id="3.90.1200.10">
    <property type="match status" value="1"/>
</dbReference>
<dbReference type="InterPro" id="IPR011009">
    <property type="entry name" value="Kinase-like_dom_sf"/>
</dbReference>
<dbReference type="GO" id="GO:0102193">
    <property type="term" value="F:protein-ribulosamine 3-kinase activity"/>
    <property type="evidence" value="ECO:0007669"/>
    <property type="project" value="UniProtKB-EC"/>
</dbReference>
<comment type="catalytic activity">
    <reaction evidence="2">
        <text>N(6)-D-ribulosyl-L-lysyl-[protein] + ATP = N(6)-(3-O-phospho-D-ribulosyl)-L-lysyl-[protein] + ADP + H(+)</text>
        <dbReference type="Rhea" id="RHEA:48432"/>
        <dbReference type="Rhea" id="RHEA-COMP:12103"/>
        <dbReference type="Rhea" id="RHEA-COMP:12104"/>
        <dbReference type="ChEBI" id="CHEBI:15378"/>
        <dbReference type="ChEBI" id="CHEBI:30616"/>
        <dbReference type="ChEBI" id="CHEBI:90418"/>
        <dbReference type="ChEBI" id="CHEBI:90420"/>
        <dbReference type="ChEBI" id="CHEBI:456216"/>
        <dbReference type="EC" id="2.7.1.172"/>
    </reaction>
    <physiologicalReaction direction="left-to-right" evidence="2">
        <dbReference type="Rhea" id="RHEA:48433"/>
    </physiologicalReaction>
</comment>
<keyword evidence="4" id="KW-1185">Reference proteome</keyword>
<evidence type="ECO:0000256" key="1">
    <source>
        <dbReference type="ARBA" id="ARBA00011961"/>
    </source>
</evidence>
<dbReference type="OrthoDB" id="5772781at2759"/>
<dbReference type="SUPFAM" id="SSF56112">
    <property type="entry name" value="Protein kinase-like (PK-like)"/>
    <property type="match status" value="1"/>
</dbReference>